<feature type="compositionally biased region" description="Basic and acidic residues" evidence="1">
    <location>
        <begin position="601"/>
        <end position="610"/>
    </location>
</feature>
<feature type="domain" description="Apple" evidence="2">
    <location>
        <begin position="410"/>
        <end position="436"/>
    </location>
</feature>
<reference evidence="3" key="1">
    <citation type="submission" date="2023-10" db="EMBL/GenBank/DDBJ databases">
        <authorList>
            <person name="Chen Y."/>
            <person name="Shah S."/>
            <person name="Dougan E. K."/>
            <person name="Thang M."/>
            <person name="Chan C."/>
        </authorList>
    </citation>
    <scope>NUCLEOTIDE SEQUENCE [LARGE SCALE GENOMIC DNA]</scope>
</reference>
<sequence>MGRESRGGRFDAVSSGSDGDESGEERVEHECAREDGRISRRELVCHRAGARLVGRALPAARRLGAAGGLAACGAAALCARCVPRQALLRAVWGAASDSVIYAGDPGDGVGTVVGDSLDPAAWDYHRGHNCYLSHGGAPIRPGEVLNDLSIGECTGKCQADPQCEAVVTQHNKDKGQCSLISSVHLGECARRSGYDLWLRTDFSTTTSTLTITRTVTSARAADPTTTTSTTSRPTTSTTTTTYARPGPVAWRAHTGYNCFVGHGGLPVEDRPVPLPDERSLGDCQKECESVASCTGVTMKQDVATGLCWLQAHVEPSSCITGTDFSTWLVAPPSTSRKPPSRPAGQGNDSQGRPSENRSAALANTSAEDAREPGGEWSVRTGLNCFSGNGAHHLGPPEPGTNEPAPLVLGLDDCKAECERQAECDGFVLHPSAHLCWPCSDVVPDECMTSTVYELWVRPARASARGDDGGNESQPEASVHTPEPTARSANESSQEPSPHGASAETLYTVQSADEPPRTWSSLEGVNCFIGTGSGEFPDGSDGSVPGSCSLAECQAACEAQVGCQAVTVRRGQQGDESGPCFLRAQLRLESCLPDSPYDLWRLDSDPARAHEGGPPNSSTEGSGGAAPKTGAPPPAKPPPQEGGCPACAPSSVSPPAVVLPFYERDLCKAQYTARSIALHDTGSALGDVLLLWISTQPSDAYAEGIQAIRDSLAGSRKVELLDLSPQVNGNHKDGWYAQQVLKLKAASRVNSEYFVVLDSKNTLLQDVNAQTFLTECRQARLFGTYPWGQLPKLHQEWFHRAAEVLEVREPDGGEWPASITPMVMHRQTVLDMLEEIGEDPNPNVLCAGPLCDMLDKGATEFTLYLMYAQSKKAFSCTHAVFHASDWAHEPAVSMWRGLESNVEEAKNVATGQRVPLMFGAQHGALDSIGDDQRAEVAGYLEKIYADAGLDGTTKEGEEDILSCVVGSD</sequence>
<feature type="compositionally biased region" description="Polar residues" evidence="1">
    <location>
        <begin position="346"/>
        <end position="366"/>
    </location>
</feature>
<dbReference type="Proteomes" id="UP001189429">
    <property type="component" value="Unassembled WGS sequence"/>
</dbReference>
<dbReference type="Pfam" id="PF14295">
    <property type="entry name" value="PAN_4"/>
    <property type="match status" value="4"/>
</dbReference>
<feature type="region of interest" description="Disordered" evidence="1">
    <location>
        <begin position="1"/>
        <end position="32"/>
    </location>
</feature>
<feature type="domain" description="Apple" evidence="2">
    <location>
        <begin position="548"/>
        <end position="581"/>
    </location>
</feature>
<accession>A0ABN9Y902</accession>
<dbReference type="EMBL" id="CAUYUJ010022146">
    <property type="protein sequence ID" value="CAK0909159.1"/>
    <property type="molecule type" value="Genomic_DNA"/>
</dbReference>
<feature type="compositionally biased region" description="Polar residues" evidence="1">
    <location>
        <begin position="486"/>
        <end position="495"/>
    </location>
</feature>
<feature type="region of interest" description="Disordered" evidence="1">
    <location>
        <begin position="462"/>
        <end position="501"/>
    </location>
</feature>
<feature type="domain" description="Apple" evidence="2">
    <location>
        <begin position="278"/>
        <end position="310"/>
    </location>
</feature>
<gene>
    <name evidence="3" type="ORF">PCOR1329_LOCUS83649</name>
</gene>
<organism evidence="3 4">
    <name type="scientific">Prorocentrum cordatum</name>
    <dbReference type="NCBI Taxonomy" id="2364126"/>
    <lineage>
        <taxon>Eukaryota</taxon>
        <taxon>Sar</taxon>
        <taxon>Alveolata</taxon>
        <taxon>Dinophyceae</taxon>
        <taxon>Prorocentrales</taxon>
        <taxon>Prorocentraceae</taxon>
        <taxon>Prorocentrum</taxon>
    </lineage>
</organism>
<feature type="region of interest" description="Disordered" evidence="1">
    <location>
        <begin position="329"/>
        <end position="378"/>
    </location>
</feature>
<evidence type="ECO:0000259" key="2">
    <source>
        <dbReference type="Pfam" id="PF14295"/>
    </source>
</evidence>
<dbReference type="InterPro" id="IPR003609">
    <property type="entry name" value="Pan_app"/>
</dbReference>
<proteinExistence type="predicted"/>
<dbReference type="Pfam" id="PF20102">
    <property type="entry name" value="DUF6492"/>
    <property type="match status" value="1"/>
</dbReference>
<evidence type="ECO:0000313" key="3">
    <source>
        <dbReference type="EMBL" id="CAK0909159.1"/>
    </source>
</evidence>
<evidence type="ECO:0000256" key="1">
    <source>
        <dbReference type="SAM" id="MobiDB-lite"/>
    </source>
</evidence>
<feature type="region of interest" description="Disordered" evidence="1">
    <location>
        <begin position="601"/>
        <end position="646"/>
    </location>
</feature>
<feature type="domain" description="Apple" evidence="2">
    <location>
        <begin position="136"/>
        <end position="179"/>
    </location>
</feature>
<keyword evidence="4" id="KW-1185">Reference proteome</keyword>
<name>A0ABN9Y902_9DINO</name>
<feature type="compositionally biased region" description="Pro residues" evidence="1">
    <location>
        <begin position="629"/>
        <end position="639"/>
    </location>
</feature>
<comment type="caution">
    <text evidence="3">The sequence shown here is derived from an EMBL/GenBank/DDBJ whole genome shotgun (WGS) entry which is preliminary data.</text>
</comment>
<dbReference type="InterPro" id="IPR045499">
    <property type="entry name" value="DUF6492"/>
</dbReference>
<evidence type="ECO:0000313" key="4">
    <source>
        <dbReference type="Proteomes" id="UP001189429"/>
    </source>
</evidence>
<feature type="region of interest" description="Disordered" evidence="1">
    <location>
        <begin position="219"/>
        <end position="243"/>
    </location>
</feature>
<protein>
    <recommendedName>
        <fullName evidence="2">Apple domain-containing protein</fullName>
    </recommendedName>
</protein>